<dbReference type="InterPro" id="IPR000212">
    <property type="entry name" value="DNA_helicase_UvrD/REP"/>
</dbReference>
<dbReference type="NCBIfam" id="NF041254">
    <property type="entry name" value="motor_HelR"/>
    <property type="match status" value="1"/>
</dbReference>
<gene>
    <name evidence="7" type="ORF">CA984_20675</name>
</gene>
<dbReference type="GO" id="GO:0016787">
    <property type="term" value="F:hydrolase activity"/>
    <property type="evidence" value="ECO:0007669"/>
    <property type="project" value="UniProtKB-UniRule"/>
</dbReference>
<dbReference type="Proteomes" id="UP000194761">
    <property type="component" value="Unassembled WGS sequence"/>
</dbReference>
<keyword evidence="1 5" id="KW-0547">Nucleotide-binding</keyword>
<evidence type="ECO:0000256" key="5">
    <source>
        <dbReference type="PROSITE-ProRule" id="PRU00560"/>
    </source>
</evidence>
<dbReference type="PANTHER" id="PTHR11070:SF2">
    <property type="entry name" value="ATP-DEPENDENT DNA HELICASE SRS2"/>
    <property type="match status" value="1"/>
</dbReference>
<dbReference type="PANTHER" id="PTHR11070">
    <property type="entry name" value="UVRD / RECB / PCRA DNA HELICASE FAMILY MEMBER"/>
    <property type="match status" value="1"/>
</dbReference>
<keyword evidence="8" id="KW-1185">Reference proteome</keyword>
<comment type="caution">
    <text evidence="7">The sequence shown here is derived from an EMBL/GenBank/DDBJ whole genome shotgun (WGS) entry which is preliminary data.</text>
</comment>
<sequence length="715" mass="78444">MNPLITSAFDLPDHLSPKADPTLIAGDERHFAAIAESLEQSIADLSDRLDAERKAPGGTGRQAMDRDMEIHRLTARLRALRRFGLDLCLGHIVGADSPEPVYIGRLGLTDSAGRRLLLDWRSPAAEPFFGATHANPMGLASRRRYRWTRGRISDYWDEVFTSDGFEGHAALDDQSAFIASLGGNRSPRMRDVLGTIQADQDAIIRAGSRGALVVDGGPGTGKTVVALHRSAYLLYSDPRLGHHRGGVLFVGPHQPYLAYVADVLPSLGEEGVQTCTLRDLVPEGAAAATETDPDVARLKSSADLVKAVEPAVRFYENPPTKGMTVTTHWSDIWLSADDWAEAFEAPDPGTPHNDARDQIWEALLTILMDKHDDDAPAHLLRRSLLQNRELLTIFNRAWPLIEATDLVGDLWSVPAYLRKCAPWLSPDEVRQLQREDAQAWTVSDLPLLDAARQRLGDPEASRRKRRQEAALAAQRERMAQVVDTLIEADDDGEGLVTQLRRADLQRNLVDESELPTLDPDLLAGPFAHIVVDEAQELTDAEWQMLLLRCPSRSFTIVGDRAQARHGFTESWQERLGRIGLDRIDVASLSVNYRTPEVVMAEAEPVIRAVLPDANVPSSIRSSDVPVVHGSASDLGSVLDTWLAAHADGIACVIGDPTFRATSRVRSLTPELSKGLEFDLVVLIDPEAFGTGIEGAVDRYVAMTRATQQLVILTSS</sequence>
<evidence type="ECO:0000256" key="2">
    <source>
        <dbReference type="ARBA" id="ARBA00022801"/>
    </source>
</evidence>
<feature type="domain" description="UvrD-like helicase ATP-binding" evidence="6">
    <location>
        <begin position="195"/>
        <end position="595"/>
    </location>
</feature>
<keyword evidence="3 5" id="KW-0347">Helicase</keyword>
<feature type="binding site" evidence="5">
    <location>
        <begin position="216"/>
        <end position="223"/>
    </location>
    <ligand>
        <name>ATP</name>
        <dbReference type="ChEBI" id="CHEBI:30616"/>
    </ligand>
</feature>
<dbReference type="GO" id="GO:0003677">
    <property type="term" value="F:DNA binding"/>
    <property type="evidence" value="ECO:0007669"/>
    <property type="project" value="InterPro"/>
</dbReference>
<dbReference type="AlphaFoldDB" id="A0A243RJ57"/>
<dbReference type="RefSeq" id="WP_086574861.1">
    <property type="nucleotide sequence ID" value="NZ_NGFP01000093.1"/>
</dbReference>
<dbReference type="EMBL" id="NGFP01000093">
    <property type="protein sequence ID" value="OUC94925.1"/>
    <property type="molecule type" value="Genomic_DNA"/>
</dbReference>
<dbReference type="Gene3D" id="3.40.50.300">
    <property type="entry name" value="P-loop containing nucleotide triphosphate hydrolases"/>
    <property type="match status" value="3"/>
</dbReference>
<name>A0A243RJ57_9ACTN</name>
<dbReference type="GO" id="GO:0000725">
    <property type="term" value="P:recombinational repair"/>
    <property type="evidence" value="ECO:0007669"/>
    <property type="project" value="TreeGrafter"/>
</dbReference>
<evidence type="ECO:0000256" key="1">
    <source>
        <dbReference type="ARBA" id="ARBA00022741"/>
    </source>
</evidence>
<organism evidence="7 8">
    <name type="scientific">Streptosporangium minutum</name>
    <dbReference type="NCBI Taxonomy" id="569862"/>
    <lineage>
        <taxon>Bacteria</taxon>
        <taxon>Bacillati</taxon>
        <taxon>Actinomycetota</taxon>
        <taxon>Actinomycetes</taxon>
        <taxon>Streptosporangiales</taxon>
        <taxon>Streptosporangiaceae</taxon>
        <taxon>Streptosporangium</taxon>
    </lineage>
</organism>
<keyword evidence="2 5" id="KW-0378">Hydrolase</keyword>
<evidence type="ECO:0000259" key="6">
    <source>
        <dbReference type="PROSITE" id="PS51198"/>
    </source>
</evidence>
<accession>A0A243RJ57</accession>
<evidence type="ECO:0000313" key="8">
    <source>
        <dbReference type="Proteomes" id="UP000194761"/>
    </source>
</evidence>
<dbReference type="GO" id="GO:0005524">
    <property type="term" value="F:ATP binding"/>
    <property type="evidence" value="ECO:0007669"/>
    <property type="project" value="UniProtKB-UniRule"/>
</dbReference>
<evidence type="ECO:0000256" key="4">
    <source>
        <dbReference type="ARBA" id="ARBA00022840"/>
    </source>
</evidence>
<keyword evidence="4 5" id="KW-0067">ATP-binding</keyword>
<proteinExistence type="predicted"/>
<protein>
    <submittedName>
        <fullName evidence="7">AAA family ATPase</fullName>
    </submittedName>
</protein>
<dbReference type="InterPro" id="IPR014016">
    <property type="entry name" value="UvrD-like_ATP-bd"/>
</dbReference>
<dbReference type="PROSITE" id="PS51198">
    <property type="entry name" value="UVRD_HELICASE_ATP_BIND"/>
    <property type="match status" value="1"/>
</dbReference>
<evidence type="ECO:0000256" key="3">
    <source>
        <dbReference type="ARBA" id="ARBA00022806"/>
    </source>
</evidence>
<dbReference type="SUPFAM" id="SSF52540">
    <property type="entry name" value="P-loop containing nucleoside triphosphate hydrolases"/>
    <property type="match status" value="1"/>
</dbReference>
<reference evidence="7 8" key="1">
    <citation type="submission" date="2017-05" db="EMBL/GenBank/DDBJ databases">
        <title>Biotechnological potential of actinobacteria isolated from South African environments.</title>
        <authorList>
            <person name="Le Roes-Hill M."/>
            <person name="Prins A."/>
            <person name="Durrell K.A."/>
        </authorList>
    </citation>
    <scope>NUCLEOTIDE SEQUENCE [LARGE SCALE GENOMIC DNA]</scope>
    <source>
        <strain evidence="7">M26</strain>
    </source>
</reference>
<evidence type="ECO:0000313" key="7">
    <source>
        <dbReference type="EMBL" id="OUC94925.1"/>
    </source>
</evidence>
<dbReference type="InterPro" id="IPR027417">
    <property type="entry name" value="P-loop_NTPase"/>
</dbReference>
<dbReference type="GO" id="GO:0043138">
    <property type="term" value="F:3'-5' DNA helicase activity"/>
    <property type="evidence" value="ECO:0007669"/>
    <property type="project" value="TreeGrafter"/>
</dbReference>